<sequence length="214" mass="23297">MSQPETQHMVVGDAAAMTNLQITEAAQGYLRELLAKQNSDGIGVRIFVENPGTPRAECCMAYCTKGEEKPDDVRVDFDGFPAYVDGRSVTYLVDAVIDFNKDRMGGQLTFKAPRSKVPNISPDSPLEERINHVLFSEVNPGLAAHNGNVTLTGCFEEPEGWVAVLKFGGGCQGCSAVDMTLKQGVETTLKAAIPDLHRVTDETDHTVKDNAYFK</sequence>
<proteinExistence type="inferred from homology"/>
<feature type="binding site" evidence="5">
    <location>
        <position position="174"/>
    </location>
    <ligand>
        <name>[4Fe-4S] cluster</name>
        <dbReference type="ChEBI" id="CHEBI:49883"/>
    </ligand>
</feature>
<dbReference type="Proteomes" id="UP000256774">
    <property type="component" value="Unassembled WGS sequence"/>
</dbReference>
<evidence type="ECO:0000313" key="8">
    <source>
        <dbReference type="EMBL" id="REH36956.1"/>
    </source>
</evidence>
<comment type="function">
    <text evidence="5">Involved in iron-sulfur cluster biogenesis. Binds a 4Fe-4S cluster, can transfer this cluster to apoproteins, and thereby intervenes in the maturation of Fe/S proteins. Could also act as a scaffold/chaperone for damaged Fe/S proteins.</text>
</comment>
<dbReference type="InterPro" id="IPR001075">
    <property type="entry name" value="NIF_FeS_clus_asmbl_NifU_C"/>
</dbReference>
<comment type="cofactor">
    <cofactor evidence="5">
        <name>[4Fe-4S] cluster</name>
        <dbReference type="ChEBI" id="CHEBI:49883"/>
    </cofactor>
    <text evidence="5">Binds 1 [4Fe-4S] cluster per subunit. The cluster is presumably bound at the interface of two monomers.</text>
</comment>
<keyword evidence="3 5" id="KW-0408">Iron</keyword>
<dbReference type="Gene3D" id="3.30.300.130">
    <property type="entry name" value="Fe-S cluster assembly (FSCA)"/>
    <property type="match status" value="1"/>
</dbReference>
<dbReference type="NCBIfam" id="TIGR03341">
    <property type="entry name" value="YhgI_GntY"/>
    <property type="match status" value="1"/>
</dbReference>
<keyword evidence="1 5" id="KW-0004">4Fe-4S</keyword>
<protein>
    <recommendedName>
        <fullName evidence="5">Fe/S biogenesis protein NfuA</fullName>
    </recommendedName>
</protein>
<evidence type="ECO:0000259" key="6">
    <source>
        <dbReference type="Pfam" id="PF01106"/>
    </source>
</evidence>
<dbReference type="Gene3D" id="2.60.300.12">
    <property type="entry name" value="HesB-like domain"/>
    <property type="match status" value="1"/>
</dbReference>
<evidence type="ECO:0000256" key="3">
    <source>
        <dbReference type="ARBA" id="ARBA00023004"/>
    </source>
</evidence>
<keyword evidence="9" id="KW-1185">Reference proteome</keyword>
<dbReference type="InterPro" id="IPR017726">
    <property type="entry name" value="Fe/S_biogenesis_protein_NfuA"/>
</dbReference>
<keyword evidence="4 5" id="KW-0411">Iron-sulfur</keyword>
<evidence type="ECO:0000313" key="9">
    <source>
        <dbReference type="Proteomes" id="UP000256774"/>
    </source>
</evidence>
<dbReference type="HAMAP" id="MF_01637">
    <property type="entry name" value="Fe_S_biogen_NfuA"/>
    <property type="match status" value="1"/>
</dbReference>
<feature type="domain" description="Core" evidence="7">
    <location>
        <begin position="19"/>
        <end position="113"/>
    </location>
</feature>
<dbReference type="PANTHER" id="PTHR11178">
    <property type="entry name" value="IRON-SULFUR CLUSTER SCAFFOLD PROTEIN NFU-RELATED"/>
    <property type="match status" value="1"/>
</dbReference>
<dbReference type="InterPro" id="IPR000361">
    <property type="entry name" value="ATAP_core_dom"/>
</dbReference>
<reference evidence="8 9" key="1">
    <citation type="submission" date="2018-08" db="EMBL/GenBank/DDBJ databases">
        <title>Genomic Encyclopedia of Type Strains, Phase IV (KMG-IV): sequencing the most valuable type-strain genomes for metagenomic binning, comparative biology and taxonomic classification.</title>
        <authorList>
            <person name="Goeker M."/>
        </authorList>
    </citation>
    <scope>NUCLEOTIDE SEQUENCE [LARGE SCALE GENOMIC DNA]</scope>
    <source>
        <strain evidence="8 9">DSM 26022</strain>
    </source>
</reference>
<evidence type="ECO:0000256" key="1">
    <source>
        <dbReference type="ARBA" id="ARBA00022485"/>
    </source>
</evidence>
<evidence type="ECO:0000259" key="7">
    <source>
        <dbReference type="Pfam" id="PF01521"/>
    </source>
</evidence>
<dbReference type="AlphaFoldDB" id="A0A3E0H259"/>
<accession>A0A3E0H259</accession>
<dbReference type="Pfam" id="PF01106">
    <property type="entry name" value="NifU"/>
    <property type="match status" value="1"/>
</dbReference>
<name>A0A3E0H259_9GAMM</name>
<dbReference type="GO" id="GO:0016226">
    <property type="term" value="P:iron-sulfur cluster assembly"/>
    <property type="evidence" value="ECO:0007669"/>
    <property type="project" value="UniProtKB-UniRule"/>
</dbReference>
<organism evidence="8 9">
    <name type="scientific">Paraperlucidibaca baekdonensis</name>
    <dbReference type="NCBI Taxonomy" id="748120"/>
    <lineage>
        <taxon>Bacteria</taxon>
        <taxon>Pseudomonadati</taxon>
        <taxon>Pseudomonadota</taxon>
        <taxon>Gammaproteobacteria</taxon>
        <taxon>Moraxellales</taxon>
        <taxon>Moraxellaceae</taxon>
        <taxon>Paraperlucidibaca</taxon>
    </lineage>
</organism>
<dbReference type="SUPFAM" id="SSF117916">
    <property type="entry name" value="Fe-S cluster assembly (FSCA) domain-like"/>
    <property type="match status" value="1"/>
</dbReference>
<dbReference type="GO" id="GO:0051539">
    <property type="term" value="F:4 iron, 4 sulfur cluster binding"/>
    <property type="evidence" value="ECO:0007669"/>
    <property type="project" value="UniProtKB-UniRule"/>
</dbReference>
<dbReference type="RefSeq" id="WP_425453365.1">
    <property type="nucleotide sequence ID" value="NZ_QUNR01000004.1"/>
</dbReference>
<dbReference type="EMBL" id="QUNR01000004">
    <property type="protein sequence ID" value="REH36956.1"/>
    <property type="molecule type" value="Genomic_DNA"/>
</dbReference>
<comment type="similarity">
    <text evidence="5">Belongs to the NfuA family.</text>
</comment>
<evidence type="ECO:0000256" key="4">
    <source>
        <dbReference type="ARBA" id="ARBA00023014"/>
    </source>
</evidence>
<feature type="binding site" evidence="5">
    <location>
        <position position="171"/>
    </location>
    <ligand>
        <name>[4Fe-4S] cluster</name>
        <dbReference type="ChEBI" id="CHEBI:49883"/>
    </ligand>
</feature>
<dbReference type="GO" id="GO:0005506">
    <property type="term" value="F:iron ion binding"/>
    <property type="evidence" value="ECO:0007669"/>
    <property type="project" value="InterPro"/>
</dbReference>
<evidence type="ECO:0000256" key="2">
    <source>
        <dbReference type="ARBA" id="ARBA00022723"/>
    </source>
</evidence>
<gene>
    <name evidence="5" type="primary">nfuA</name>
    <name evidence="8" type="ORF">DFR26_2097</name>
</gene>
<dbReference type="InterPro" id="IPR034904">
    <property type="entry name" value="FSCA_dom_sf"/>
</dbReference>
<comment type="subunit">
    <text evidence="5">Homodimer.</text>
</comment>
<feature type="domain" description="NIF system FeS cluster assembly NifU C-terminal" evidence="6">
    <location>
        <begin position="130"/>
        <end position="199"/>
    </location>
</feature>
<keyword evidence="2 5" id="KW-0479">Metal-binding</keyword>
<dbReference type="InterPro" id="IPR035903">
    <property type="entry name" value="HesB-like_dom_sf"/>
</dbReference>
<dbReference type="GO" id="GO:0051604">
    <property type="term" value="P:protein maturation"/>
    <property type="evidence" value="ECO:0007669"/>
    <property type="project" value="UniProtKB-UniRule"/>
</dbReference>
<dbReference type="SUPFAM" id="SSF89360">
    <property type="entry name" value="HesB-like domain"/>
    <property type="match status" value="1"/>
</dbReference>
<evidence type="ECO:0000256" key="5">
    <source>
        <dbReference type="HAMAP-Rule" id="MF_01637"/>
    </source>
</evidence>
<dbReference type="Pfam" id="PF01521">
    <property type="entry name" value="Fe-S_biosyn"/>
    <property type="match status" value="1"/>
</dbReference>
<comment type="caution">
    <text evidence="8">The sequence shown here is derived from an EMBL/GenBank/DDBJ whole genome shotgun (WGS) entry which is preliminary data.</text>
</comment>
<dbReference type="PANTHER" id="PTHR11178:SF51">
    <property type="entry name" value="FE_S BIOGENESIS PROTEIN NFUA"/>
    <property type="match status" value="1"/>
</dbReference>